<evidence type="ECO:0000256" key="1">
    <source>
        <dbReference type="ARBA" id="ARBA00001968"/>
    </source>
</evidence>
<dbReference type="PANTHER" id="PTHR22930">
    <property type="match status" value="1"/>
</dbReference>
<dbReference type="Pfam" id="PF13359">
    <property type="entry name" value="DDE_Tnp_4"/>
    <property type="match status" value="1"/>
</dbReference>
<keyword evidence="5" id="KW-0479">Metal-binding</keyword>
<reference evidence="9" key="1">
    <citation type="submission" date="2018-04" db="EMBL/GenBank/DDBJ databases">
        <title>Transcriptome assembly of Sipha flava.</title>
        <authorList>
            <person name="Scully E.D."/>
            <person name="Geib S.M."/>
            <person name="Palmer N.A."/>
            <person name="Koch K."/>
            <person name="Bradshaw J."/>
            <person name="Heng-Moss T."/>
            <person name="Sarath G."/>
        </authorList>
    </citation>
    <scope>NUCLEOTIDE SEQUENCE</scope>
</reference>
<accession>A0A2S2QWM6</accession>
<dbReference type="InterPro" id="IPR027806">
    <property type="entry name" value="HARBI1_dom"/>
</dbReference>
<dbReference type="GO" id="GO:0046872">
    <property type="term" value="F:metal ion binding"/>
    <property type="evidence" value="ECO:0007669"/>
    <property type="project" value="UniProtKB-KW"/>
</dbReference>
<dbReference type="Proteomes" id="UP000694846">
    <property type="component" value="Unplaced"/>
</dbReference>
<dbReference type="OrthoDB" id="6576773at2759"/>
<dbReference type="InterPro" id="IPR045249">
    <property type="entry name" value="HARBI1-like"/>
</dbReference>
<evidence type="ECO:0000259" key="8">
    <source>
        <dbReference type="Pfam" id="PF13359"/>
    </source>
</evidence>
<evidence type="ECO:0000256" key="5">
    <source>
        <dbReference type="ARBA" id="ARBA00022723"/>
    </source>
</evidence>
<organism evidence="9">
    <name type="scientific">Sipha flava</name>
    <name type="common">yellow sugarcane aphid</name>
    <dbReference type="NCBI Taxonomy" id="143950"/>
    <lineage>
        <taxon>Eukaryota</taxon>
        <taxon>Metazoa</taxon>
        <taxon>Ecdysozoa</taxon>
        <taxon>Arthropoda</taxon>
        <taxon>Hexapoda</taxon>
        <taxon>Insecta</taxon>
        <taxon>Pterygota</taxon>
        <taxon>Neoptera</taxon>
        <taxon>Paraneoptera</taxon>
        <taxon>Hemiptera</taxon>
        <taxon>Sternorrhyncha</taxon>
        <taxon>Aphidomorpha</taxon>
        <taxon>Aphidoidea</taxon>
        <taxon>Aphididae</taxon>
        <taxon>Sipha</taxon>
    </lineage>
</organism>
<proteinExistence type="inferred from homology"/>
<comment type="cofactor">
    <cofactor evidence="1">
        <name>a divalent metal cation</name>
        <dbReference type="ChEBI" id="CHEBI:60240"/>
    </cofactor>
</comment>
<evidence type="ECO:0000313" key="11">
    <source>
        <dbReference type="RefSeq" id="XP_025418105.1"/>
    </source>
</evidence>
<evidence type="ECO:0000256" key="3">
    <source>
        <dbReference type="ARBA" id="ARBA00006958"/>
    </source>
</evidence>
<keyword evidence="4" id="KW-0540">Nuclease</keyword>
<evidence type="ECO:0000256" key="2">
    <source>
        <dbReference type="ARBA" id="ARBA00004123"/>
    </source>
</evidence>
<name>A0A2S2QWM6_9HEMI</name>
<keyword evidence="10" id="KW-1185">Reference proteome</keyword>
<gene>
    <name evidence="9" type="primary">HARBI1_2</name>
    <name evidence="11" type="synonym">LOC112688903</name>
    <name evidence="9" type="ORF">g.568</name>
</gene>
<dbReference type="AlphaFoldDB" id="A0A2S2QWM6"/>
<comment type="subcellular location">
    <subcellularLocation>
        <location evidence="2">Nucleus</location>
    </subcellularLocation>
</comment>
<evidence type="ECO:0000256" key="7">
    <source>
        <dbReference type="ARBA" id="ARBA00023242"/>
    </source>
</evidence>
<dbReference type="EMBL" id="GGMS01012966">
    <property type="protein sequence ID" value="MBY82169.1"/>
    <property type="molecule type" value="Transcribed_RNA"/>
</dbReference>
<sequence>MKNGWNYPHCMAALDGKHVQIRCPYKAGSSYYNYKGTHSIVLLAMVDAYSKFTLVDVGAYGRNSDGGTLQRSTFGKKLLTNQLHIPKEDELTVLTGQSFPYVVVADEAFPLKTWMMRPYSRNSIVSEHEKIYNYRHSRARRTVENAFGILAGRWRIFLKPIETQPESADYIVLSACCLHNMLRKNKVITPFEKEIMVTEEEMCGLEDLTPIRRNYIRDAIQTREKFKNFFISPEGTASCPWQWDYIRLGRIPH</sequence>
<feature type="domain" description="DDE Tnp4" evidence="8">
    <location>
        <begin position="14"/>
        <end position="180"/>
    </location>
</feature>
<dbReference type="RefSeq" id="XP_025418105.1">
    <property type="nucleotide sequence ID" value="XM_025562320.1"/>
</dbReference>
<keyword evidence="6" id="KW-0378">Hydrolase</keyword>
<protein>
    <submittedName>
        <fullName evidence="11">Protein ALP1-like</fullName>
    </submittedName>
    <submittedName>
        <fullName evidence="9">Putative nuclease HARBI1</fullName>
    </submittedName>
</protein>
<dbReference type="PANTHER" id="PTHR22930:SF269">
    <property type="entry name" value="NUCLEASE HARBI1-LIKE PROTEIN"/>
    <property type="match status" value="1"/>
</dbReference>
<reference evidence="11" key="2">
    <citation type="submission" date="2025-04" db="UniProtKB">
        <authorList>
            <consortium name="RefSeq"/>
        </authorList>
    </citation>
    <scope>IDENTIFICATION</scope>
    <source>
        <tissue evidence="11">Whole body</tissue>
    </source>
</reference>
<evidence type="ECO:0000313" key="10">
    <source>
        <dbReference type="Proteomes" id="UP000694846"/>
    </source>
</evidence>
<dbReference type="GO" id="GO:0016787">
    <property type="term" value="F:hydrolase activity"/>
    <property type="evidence" value="ECO:0007669"/>
    <property type="project" value="UniProtKB-KW"/>
</dbReference>
<evidence type="ECO:0000256" key="6">
    <source>
        <dbReference type="ARBA" id="ARBA00022801"/>
    </source>
</evidence>
<keyword evidence="7" id="KW-0539">Nucleus</keyword>
<evidence type="ECO:0000256" key="4">
    <source>
        <dbReference type="ARBA" id="ARBA00022722"/>
    </source>
</evidence>
<comment type="similarity">
    <text evidence="3">Belongs to the HARBI1 family.</text>
</comment>
<evidence type="ECO:0000313" key="9">
    <source>
        <dbReference type="EMBL" id="MBY82169.1"/>
    </source>
</evidence>
<dbReference type="GO" id="GO:0005634">
    <property type="term" value="C:nucleus"/>
    <property type="evidence" value="ECO:0007669"/>
    <property type="project" value="UniProtKB-SubCell"/>
</dbReference>
<dbReference type="GO" id="GO:0004518">
    <property type="term" value="F:nuclease activity"/>
    <property type="evidence" value="ECO:0007669"/>
    <property type="project" value="UniProtKB-KW"/>
</dbReference>